<dbReference type="GO" id="GO:0008990">
    <property type="term" value="F:rRNA (guanine-N2-)-methyltransferase activity"/>
    <property type="evidence" value="ECO:0007669"/>
    <property type="project" value="TreeGrafter"/>
</dbReference>
<dbReference type="EMBL" id="PRLF01000001">
    <property type="protein sequence ID" value="RAW67454.1"/>
    <property type="molecule type" value="Genomic_DNA"/>
</dbReference>
<evidence type="ECO:0000259" key="4">
    <source>
        <dbReference type="PROSITE" id="PS50126"/>
    </source>
</evidence>
<dbReference type="InterPro" id="IPR002052">
    <property type="entry name" value="DNA_methylase_N6_adenine_CS"/>
</dbReference>
<dbReference type="AlphaFoldDB" id="A0A329UXB9"/>
<accession>A0A329UXB9</accession>
<dbReference type="Pfam" id="PF02926">
    <property type="entry name" value="THUMP"/>
    <property type="match status" value="1"/>
</dbReference>
<keyword evidence="1 6" id="KW-0489">Methyltransferase</keyword>
<comment type="caution">
    <text evidence="6">The sequence shown here is derived from an EMBL/GenBank/DDBJ whole genome shotgun (WGS) entry which is preliminary data.</text>
</comment>
<dbReference type="SUPFAM" id="SSF50249">
    <property type="entry name" value="Nucleic acid-binding proteins"/>
    <property type="match status" value="1"/>
</dbReference>
<dbReference type="CDD" id="cd05692">
    <property type="entry name" value="S1_RPS1_repeat_hs4"/>
    <property type="match status" value="1"/>
</dbReference>
<dbReference type="SMART" id="SM00316">
    <property type="entry name" value="S1"/>
    <property type="match status" value="1"/>
</dbReference>
<dbReference type="Gene3D" id="3.30.2130.30">
    <property type="match status" value="1"/>
</dbReference>
<organism evidence="6 7">
    <name type="scientific">Faecalibacterium prausnitzii</name>
    <dbReference type="NCBI Taxonomy" id="853"/>
    <lineage>
        <taxon>Bacteria</taxon>
        <taxon>Bacillati</taxon>
        <taxon>Bacillota</taxon>
        <taxon>Clostridia</taxon>
        <taxon>Eubacteriales</taxon>
        <taxon>Oscillospiraceae</taxon>
        <taxon>Faecalibacterium</taxon>
    </lineage>
</organism>
<reference evidence="6 7" key="1">
    <citation type="submission" date="2018-02" db="EMBL/GenBank/DDBJ databases">
        <title>Complete genome sequencing of Faecalibacterium prausnitzii strains isolated from the human gut.</title>
        <authorList>
            <person name="Fitzgerald B.C."/>
            <person name="Shkoporov A.N."/>
            <person name="Ross P.R."/>
            <person name="Hill C."/>
        </authorList>
    </citation>
    <scope>NUCLEOTIDE SEQUENCE [LARGE SCALE GENOMIC DNA]</scope>
    <source>
        <strain evidence="6 7">APC924/119</strain>
    </source>
</reference>
<dbReference type="GO" id="GO:0070043">
    <property type="term" value="F:rRNA (guanine-N7-)-methyltransferase activity"/>
    <property type="evidence" value="ECO:0007669"/>
    <property type="project" value="TreeGrafter"/>
</dbReference>
<dbReference type="Pfam" id="PF00575">
    <property type="entry name" value="S1"/>
    <property type="match status" value="1"/>
</dbReference>
<dbReference type="SUPFAM" id="SSF53335">
    <property type="entry name" value="S-adenosyl-L-methionine-dependent methyltransferases"/>
    <property type="match status" value="1"/>
</dbReference>
<evidence type="ECO:0000313" key="6">
    <source>
        <dbReference type="EMBL" id="RAW67454.1"/>
    </source>
</evidence>
<feature type="domain" description="S1 motif" evidence="4">
    <location>
        <begin position="6"/>
        <end position="74"/>
    </location>
</feature>
<dbReference type="InterPro" id="IPR012340">
    <property type="entry name" value="NA-bd_OB-fold"/>
</dbReference>
<dbReference type="GO" id="GO:0003723">
    <property type="term" value="F:RNA binding"/>
    <property type="evidence" value="ECO:0007669"/>
    <property type="project" value="UniProtKB-UniRule"/>
</dbReference>
<protein>
    <submittedName>
        <fullName evidence="6">RNA methyltransferase</fullName>
    </submittedName>
</protein>
<proteinExistence type="predicted"/>
<dbReference type="PROSITE" id="PS01261">
    <property type="entry name" value="UPF0020"/>
    <property type="match status" value="1"/>
</dbReference>
<dbReference type="InterPro" id="IPR053943">
    <property type="entry name" value="RlmKL-like_Mtase_CS"/>
</dbReference>
<evidence type="ECO:0000256" key="1">
    <source>
        <dbReference type="ARBA" id="ARBA00022603"/>
    </source>
</evidence>
<evidence type="ECO:0000256" key="3">
    <source>
        <dbReference type="PROSITE-ProRule" id="PRU00529"/>
    </source>
</evidence>
<sequence>MAIEVGNVFEGRVTGVKPFGAFVALPEGRVGMVHISEVSNEFVQDINTVLHDGDAVKVQVINIAPDGKIALSIKRLLPPAPRQPREGRPAAAVAAEPSYQLGSQGTQAGLSPVGQVCFFGTEQKGTTMPAKFELIAPCFFGCESTAKFELTRIGAENIRVEDGRLSFCGGAEMIAAANLNLRTVERVMLLLARYKATTFDELFDGVYSIPWEEFLPADAAFPVTGSSLNSQLTSIPACQSVIKKAVVKRLMKGHRTTVLPESGVEYKVRFMLRKNVCEIMLDTTGEGLHKRGYRRNAMEAPLRETLAATIADLGRVRRDSLVEDPFCGSGTLLIEAAQKAMNIAPGLKRRFAAERYSFVPAALWAEQRQKALAESKLDVGFEAFGYDIDPAAVAQANVNAKLAGVENRCHFEVADVATFAAKPEAIVLTNPPYGERLGTIEGAAKLARTLGQQMEASPCAGLYAITADMDFELHYGKRANKRRKMYNGMIPCQLYMYYNAPKTEKMAKPMPKSGFDGKRTYFEKK</sequence>
<dbReference type="Gene3D" id="3.40.50.150">
    <property type="entry name" value="Vaccinia Virus protein VP39"/>
    <property type="match status" value="1"/>
</dbReference>
<dbReference type="InterPro" id="IPR004114">
    <property type="entry name" value="THUMP_dom"/>
</dbReference>
<dbReference type="Proteomes" id="UP000250550">
    <property type="component" value="Unassembled WGS sequence"/>
</dbReference>
<dbReference type="InterPro" id="IPR029063">
    <property type="entry name" value="SAM-dependent_MTases_sf"/>
</dbReference>
<feature type="domain" description="THUMP" evidence="5">
    <location>
        <begin position="173"/>
        <end position="283"/>
    </location>
</feature>
<keyword evidence="2 6" id="KW-0808">Transferase</keyword>
<name>A0A329UXB9_9FIRM</name>
<keyword evidence="3" id="KW-0694">RNA-binding</keyword>
<dbReference type="Pfam" id="PF22020">
    <property type="entry name" value="RlmL_1st"/>
    <property type="match status" value="1"/>
</dbReference>
<gene>
    <name evidence="6" type="ORF">C4N21_01920</name>
</gene>
<dbReference type="Pfam" id="PF01170">
    <property type="entry name" value="UPF0020"/>
    <property type="match status" value="1"/>
</dbReference>
<dbReference type="CDD" id="cd11715">
    <property type="entry name" value="THUMP_AdoMetMT"/>
    <property type="match status" value="1"/>
</dbReference>
<dbReference type="Gene3D" id="2.40.50.140">
    <property type="entry name" value="Nucleic acid-binding proteins"/>
    <property type="match status" value="1"/>
</dbReference>
<evidence type="ECO:0000256" key="2">
    <source>
        <dbReference type="ARBA" id="ARBA00022679"/>
    </source>
</evidence>
<dbReference type="PANTHER" id="PTHR47313">
    <property type="entry name" value="RIBOSOMAL RNA LARGE SUBUNIT METHYLTRANSFERASE K/L"/>
    <property type="match status" value="1"/>
</dbReference>
<dbReference type="PANTHER" id="PTHR47313:SF1">
    <property type="entry name" value="RIBOSOMAL RNA LARGE SUBUNIT METHYLTRANSFERASE K_L"/>
    <property type="match status" value="1"/>
</dbReference>
<dbReference type="InterPro" id="IPR054170">
    <property type="entry name" value="RlmL_1st"/>
</dbReference>
<dbReference type="InterPro" id="IPR003029">
    <property type="entry name" value="S1_domain"/>
</dbReference>
<dbReference type="PROSITE" id="PS50126">
    <property type="entry name" value="S1"/>
    <property type="match status" value="1"/>
</dbReference>
<evidence type="ECO:0000259" key="5">
    <source>
        <dbReference type="PROSITE" id="PS51165"/>
    </source>
</evidence>
<evidence type="ECO:0000313" key="7">
    <source>
        <dbReference type="Proteomes" id="UP000250550"/>
    </source>
</evidence>
<dbReference type="PROSITE" id="PS00092">
    <property type="entry name" value="N6_MTASE"/>
    <property type="match status" value="1"/>
</dbReference>
<dbReference type="PROSITE" id="PS51165">
    <property type="entry name" value="THUMP"/>
    <property type="match status" value="1"/>
</dbReference>
<dbReference type="InterPro" id="IPR000241">
    <property type="entry name" value="RlmKL-like_Mtase"/>
</dbReference>